<name>D5ZYM7_STRV1</name>
<evidence type="ECO:0000256" key="1">
    <source>
        <dbReference type="SAM" id="MobiDB-lite"/>
    </source>
</evidence>
<accession>D5ZYM7</accession>
<proteinExistence type="predicted"/>
<dbReference type="PANTHER" id="PTHR37017">
    <property type="entry name" value="AB HYDROLASE-1 DOMAIN-CONTAINING PROTEIN-RELATED"/>
    <property type="match status" value="1"/>
</dbReference>
<dbReference type="PANTHER" id="PTHR37017:SF11">
    <property type="entry name" value="ESTERASE_LIPASE_THIOESTERASE DOMAIN-CONTAINING PROTEIN"/>
    <property type="match status" value="1"/>
</dbReference>
<gene>
    <name evidence="3" type="ORF">SSFG_00557</name>
</gene>
<organism evidence="3 4">
    <name type="scientific">Streptomyces viridosporus (strain ATCC 14672 / DSM 40746 / JCM 4963 / KCTC 9882 / NRRL B-12104 / FH 1290)</name>
    <name type="common">Streptomyces ghanaensis</name>
    <dbReference type="NCBI Taxonomy" id="566461"/>
    <lineage>
        <taxon>Bacteria</taxon>
        <taxon>Bacillati</taxon>
        <taxon>Actinomycetota</taxon>
        <taxon>Actinomycetes</taxon>
        <taxon>Kitasatosporales</taxon>
        <taxon>Streptomycetaceae</taxon>
        <taxon>Streptomyces</taxon>
    </lineage>
</organism>
<dbReference type="InterPro" id="IPR052897">
    <property type="entry name" value="Sec-Metab_Biosynth_Hydrolase"/>
</dbReference>
<dbReference type="GO" id="GO:0003824">
    <property type="term" value="F:catalytic activity"/>
    <property type="evidence" value="ECO:0007669"/>
    <property type="project" value="UniProtKB-ARBA"/>
</dbReference>
<dbReference type="InterPro" id="IPR029058">
    <property type="entry name" value="AB_hydrolase_fold"/>
</dbReference>
<feature type="compositionally biased region" description="Basic residues" evidence="1">
    <location>
        <begin position="41"/>
        <end position="50"/>
    </location>
</feature>
<dbReference type="Pfam" id="PF12697">
    <property type="entry name" value="Abhydrolase_6"/>
    <property type="match status" value="1"/>
</dbReference>
<feature type="compositionally biased region" description="Basic residues" evidence="1">
    <location>
        <begin position="8"/>
        <end position="21"/>
    </location>
</feature>
<dbReference type="InterPro" id="IPR000073">
    <property type="entry name" value="AB_hydrolase_1"/>
</dbReference>
<dbReference type="Gene3D" id="3.40.50.1820">
    <property type="entry name" value="alpha/beta hydrolase"/>
    <property type="match status" value="1"/>
</dbReference>
<evidence type="ECO:0000313" key="4">
    <source>
        <dbReference type="Proteomes" id="UP000003824"/>
    </source>
</evidence>
<dbReference type="eggNOG" id="COG0596">
    <property type="taxonomic scope" value="Bacteria"/>
</dbReference>
<feature type="region of interest" description="Disordered" evidence="1">
    <location>
        <begin position="1"/>
        <end position="55"/>
    </location>
</feature>
<feature type="domain" description="AB hydrolase-1" evidence="2">
    <location>
        <begin position="65"/>
        <end position="283"/>
    </location>
</feature>
<dbReference type="EMBL" id="DS999641">
    <property type="protein sequence ID" value="EFE65303.2"/>
    <property type="molecule type" value="Genomic_DNA"/>
</dbReference>
<dbReference type="SUPFAM" id="SSF53474">
    <property type="entry name" value="alpha/beta-Hydrolases"/>
    <property type="match status" value="1"/>
</dbReference>
<sequence>MRPSGPAAHRRLAHRTARVPRARPAGTGPGAGHRTAGGGRRGAHRRRRVNRPVGAPRYGAGMTRFVLVAGARLGAWAWDEVAAELRAAGHEVHPLTLSGLAEKQGVPAGQRTHVQDIVEEVERLGPCDVVLVGHSYSGVPVGQAAERIGDRLARVVFVDADVPVDGASFLSGWPSDHVRQAIDANDGFWPVPKADAYAGQDLTDEQIDRIVAGSTPHPGATLTEPAVLERPLAELPATYVKCLLDGDELPPAVAEPLKSGNWELVTMDTGHWPMFSRPRELARILHASATGS</sequence>
<feature type="compositionally biased region" description="Gly residues" evidence="1">
    <location>
        <begin position="27"/>
        <end position="40"/>
    </location>
</feature>
<reference evidence="4" key="1">
    <citation type="submission" date="2008-12" db="EMBL/GenBank/DDBJ databases">
        <title>Annotation of Streptomyces ghanaensis ATCC 14672.</title>
        <authorList>
            <consortium name="The Broad Institute Genome Sequencing Platform"/>
            <consortium name="Broad Institute Microbial Sequencing Center"/>
            <person name="Fischbach M."/>
            <person name="Ward D."/>
            <person name="Young S."/>
            <person name="Kodira C.D."/>
            <person name="Zeng Q."/>
            <person name="Koehrsen M."/>
            <person name="Godfrey P."/>
            <person name="Alvarado L."/>
            <person name="Berlin A.M."/>
            <person name="Borenstein D."/>
            <person name="Chen Z."/>
            <person name="Engels R."/>
            <person name="Freedman E."/>
            <person name="Gellesch M."/>
            <person name="Goldberg J."/>
            <person name="Griggs A."/>
            <person name="Gujja S."/>
            <person name="Heiman D.I."/>
            <person name="Hepburn T.A."/>
            <person name="Howarth C."/>
            <person name="Jen D."/>
            <person name="Larson L."/>
            <person name="Lewis B."/>
            <person name="Mehta T."/>
            <person name="Park D."/>
            <person name="Pearson M."/>
            <person name="Roberts A."/>
            <person name="Saif S."/>
            <person name="Shea T.D."/>
            <person name="Shenoy N."/>
            <person name="Sisk P."/>
            <person name="Stolte C."/>
            <person name="Sykes S.N."/>
            <person name="Walk T."/>
            <person name="White J."/>
            <person name="Yandava C."/>
            <person name="Straight P."/>
            <person name="Clardy J."/>
            <person name="Hung D."/>
            <person name="Kolter R."/>
            <person name="Mekalanos J."/>
            <person name="Walker S."/>
            <person name="Walsh C.T."/>
            <person name="Wieland B.L.C."/>
            <person name="Ilzarbe M."/>
            <person name="Galagan J."/>
            <person name="Nusbaum C."/>
            <person name="Birren B."/>
        </authorList>
    </citation>
    <scope>NUCLEOTIDE SEQUENCE [LARGE SCALE GENOMIC DNA]</scope>
    <source>
        <strain evidence="4">ATCC 14672 / DSM 40746 / JCM 4963 / KCTC 9882 / NRRL B-12104 / FH 1290</strain>
    </source>
</reference>
<dbReference type="Proteomes" id="UP000003824">
    <property type="component" value="Unassembled WGS sequence"/>
</dbReference>
<evidence type="ECO:0000259" key="2">
    <source>
        <dbReference type="Pfam" id="PF12697"/>
    </source>
</evidence>
<protein>
    <submittedName>
        <fullName evidence="3">Esterase</fullName>
    </submittedName>
</protein>
<evidence type="ECO:0000313" key="3">
    <source>
        <dbReference type="EMBL" id="EFE65303.2"/>
    </source>
</evidence>
<dbReference type="AlphaFoldDB" id="D5ZYM7"/>